<feature type="compositionally biased region" description="Basic and acidic residues" evidence="1">
    <location>
        <begin position="72"/>
        <end position="81"/>
    </location>
</feature>
<protein>
    <submittedName>
        <fullName evidence="2">Uncharacterized protein</fullName>
    </submittedName>
</protein>
<dbReference type="STRING" id="266779.Meso_0960"/>
<dbReference type="EMBL" id="CP000390">
    <property type="protein sequence ID" value="ABG62357.1"/>
    <property type="molecule type" value="Genomic_DNA"/>
</dbReference>
<dbReference type="HOGENOM" id="CLU_094542_0_0_5"/>
<evidence type="ECO:0000313" key="2">
    <source>
        <dbReference type="EMBL" id="ABG62357.1"/>
    </source>
</evidence>
<proteinExistence type="predicted"/>
<gene>
    <name evidence="2" type="ordered locus">Meso_0960</name>
</gene>
<organism evidence="2">
    <name type="scientific">Chelativorans sp. (strain BNC1)</name>
    <dbReference type="NCBI Taxonomy" id="266779"/>
    <lineage>
        <taxon>Bacteria</taxon>
        <taxon>Pseudomonadati</taxon>
        <taxon>Pseudomonadota</taxon>
        <taxon>Alphaproteobacteria</taxon>
        <taxon>Hyphomicrobiales</taxon>
        <taxon>Phyllobacteriaceae</taxon>
        <taxon>Chelativorans</taxon>
    </lineage>
</organism>
<accession>Q11JR8</accession>
<dbReference type="KEGG" id="mes:Meso_0960"/>
<feature type="region of interest" description="Disordered" evidence="1">
    <location>
        <begin position="37"/>
        <end position="94"/>
    </location>
</feature>
<name>Q11JR8_CHESB</name>
<sequence precursor="true">MPTPPPSCRAYAVALALAALFWLPGKSLALNDTFPEYRPVQQQPGGASEGNPDLLSAPTLSEESGEDSTVGAEERSGDVARPDTTPGEEPPEVIYDLSRLPEPVRRMRQLIIDACKSGDIEKLRPLIGSGDSATQLLLGNLEGDPIDFLRQISGDEEGQEIMAILLEVMESGFVHLNAGAENEYYVWPYFFAFPLDELSPQQKVELFTLLTASDYEEMKNFGAYIFYRSAITPDGRWLFFVAGD</sequence>
<dbReference type="eggNOG" id="ENOG5032QXM">
    <property type="taxonomic scope" value="Bacteria"/>
</dbReference>
<evidence type="ECO:0000256" key="1">
    <source>
        <dbReference type="SAM" id="MobiDB-lite"/>
    </source>
</evidence>
<reference evidence="2" key="1">
    <citation type="submission" date="2006-06" db="EMBL/GenBank/DDBJ databases">
        <title>Complete sequence of chromosome of Chelativorans sp. BNC1.</title>
        <authorList>
            <consortium name="US DOE Joint Genome Institute"/>
            <person name="Copeland A."/>
            <person name="Lucas S."/>
            <person name="Lapidus A."/>
            <person name="Barry K."/>
            <person name="Detter J.C."/>
            <person name="Glavina del Rio T."/>
            <person name="Hammon N."/>
            <person name="Israni S."/>
            <person name="Dalin E."/>
            <person name="Tice H."/>
            <person name="Pitluck S."/>
            <person name="Chertkov O."/>
            <person name="Brettin T."/>
            <person name="Bruce D."/>
            <person name="Han C."/>
            <person name="Tapia R."/>
            <person name="Gilna P."/>
            <person name="Schmutz J."/>
            <person name="Larimer F."/>
            <person name="Land M."/>
            <person name="Hauser L."/>
            <person name="Kyrpides N."/>
            <person name="Mikhailova N."/>
            <person name="Richardson P."/>
        </authorList>
    </citation>
    <scope>NUCLEOTIDE SEQUENCE</scope>
    <source>
        <strain evidence="2">BNC1</strain>
    </source>
</reference>
<dbReference type="AlphaFoldDB" id="Q11JR8"/>